<feature type="region of interest" description="Disordered" evidence="1">
    <location>
        <begin position="79"/>
        <end position="124"/>
    </location>
</feature>
<feature type="compositionally biased region" description="Polar residues" evidence="1">
    <location>
        <begin position="142"/>
        <end position="157"/>
    </location>
</feature>
<proteinExistence type="predicted"/>
<name>A0A1W1YLQ0_9HYPH</name>
<evidence type="ECO:0000256" key="2">
    <source>
        <dbReference type="SAM" id="SignalP"/>
    </source>
</evidence>
<gene>
    <name evidence="3" type="ORF">SAMN06297251_101460</name>
</gene>
<evidence type="ECO:0000313" key="4">
    <source>
        <dbReference type="Proteomes" id="UP000192656"/>
    </source>
</evidence>
<accession>A0A1W1YLQ0</accession>
<organism evidence="3 4">
    <name type="scientific">Fulvimarina manganoxydans</name>
    <dbReference type="NCBI Taxonomy" id="937218"/>
    <lineage>
        <taxon>Bacteria</taxon>
        <taxon>Pseudomonadati</taxon>
        <taxon>Pseudomonadota</taxon>
        <taxon>Alphaproteobacteria</taxon>
        <taxon>Hyphomicrobiales</taxon>
        <taxon>Aurantimonadaceae</taxon>
        <taxon>Fulvimarina</taxon>
    </lineage>
</organism>
<dbReference type="STRING" id="937218.SAMN06297251_101460"/>
<evidence type="ECO:0000313" key="3">
    <source>
        <dbReference type="EMBL" id="SMC37170.1"/>
    </source>
</evidence>
<feature type="region of interest" description="Disordered" evidence="1">
    <location>
        <begin position="139"/>
        <end position="172"/>
    </location>
</feature>
<keyword evidence="4" id="KW-1185">Reference proteome</keyword>
<feature type="signal peptide" evidence="2">
    <location>
        <begin position="1"/>
        <end position="25"/>
    </location>
</feature>
<dbReference type="EMBL" id="FWXR01000001">
    <property type="protein sequence ID" value="SMC37170.1"/>
    <property type="molecule type" value="Genomic_DNA"/>
</dbReference>
<protein>
    <submittedName>
        <fullName evidence="3">Uncharacterized protein</fullName>
    </submittedName>
</protein>
<sequence length="315" mass="36203">MRPSQALLLAVIALFSFWGPGTANAAWLSPERSLAHDTHTTNAPVILVQRWRGGGAIRNNQWQQQQRLQRQQQLRQRQLQQQREQARRYQQQQRQKALQQEQARKAAQREQARRVAERERIDRARRSLRRAPSIALRAGTISGRTPTLLDRSSPSNSDRLDGPRHPQRYFGRKLSPSGIEARFAGDNLTRSSRISGSFNSITNATVVIGKVRTLQSVQTGKSYSRLRDTTLRKNEMTLLSRLPNRGTPQSNWRQNYSELRKEIRKGIPIRDGSVNPNIGSTLRTSNTGFLMMERFILKSRGWVYNSSTQHWHPPN</sequence>
<dbReference type="AlphaFoldDB" id="A0A1W1YLQ0"/>
<feature type="compositionally biased region" description="Low complexity" evidence="1">
    <location>
        <begin position="79"/>
        <end position="101"/>
    </location>
</feature>
<evidence type="ECO:0000256" key="1">
    <source>
        <dbReference type="SAM" id="MobiDB-lite"/>
    </source>
</evidence>
<keyword evidence="2" id="KW-0732">Signal</keyword>
<feature type="chain" id="PRO_5012958333" evidence="2">
    <location>
        <begin position="26"/>
        <end position="315"/>
    </location>
</feature>
<dbReference type="Proteomes" id="UP000192656">
    <property type="component" value="Unassembled WGS sequence"/>
</dbReference>
<feature type="compositionally biased region" description="Basic and acidic residues" evidence="1">
    <location>
        <begin position="102"/>
        <end position="124"/>
    </location>
</feature>
<reference evidence="3 4" key="1">
    <citation type="submission" date="2017-04" db="EMBL/GenBank/DDBJ databases">
        <authorList>
            <person name="Afonso C.L."/>
            <person name="Miller P.J."/>
            <person name="Scott M.A."/>
            <person name="Spackman E."/>
            <person name="Goraichik I."/>
            <person name="Dimitrov K.M."/>
            <person name="Suarez D.L."/>
            <person name="Swayne D.E."/>
        </authorList>
    </citation>
    <scope>NUCLEOTIDE SEQUENCE [LARGE SCALE GENOMIC DNA]</scope>
    <source>
        <strain evidence="3 4">CGMCC 1.10972</strain>
    </source>
</reference>